<dbReference type="GO" id="GO:0000977">
    <property type="term" value="F:RNA polymerase II transcription regulatory region sequence-specific DNA binding"/>
    <property type="evidence" value="ECO:0007669"/>
    <property type="project" value="TreeGrafter"/>
</dbReference>
<feature type="region of interest" description="Disordered" evidence="1">
    <location>
        <begin position="526"/>
        <end position="584"/>
    </location>
</feature>
<comment type="caution">
    <text evidence="3">The sequence shown here is derived from an EMBL/GenBank/DDBJ whole genome shotgun (WGS) entry which is preliminary data.</text>
</comment>
<feature type="region of interest" description="Disordered" evidence="1">
    <location>
        <begin position="733"/>
        <end position="769"/>
    </location>
</feature>
<feature type="compositionally biased region" description="Gly residues" evidence="1">
    <location>
        <begin position="884"/>
        <end position="897"/>
    </location>
</feature>
<evidence type="ECO:0000313" key="4">
    <source>
        <dbReference type="Proteomes" id="UP001346869"/>
    </source>
</evidence>
<feature type="region of interest" description="Disordered" evidence="1">
    <location>
        <begin position="804"/>
        <end position="836"/>
    </location>
</feature>
<feature type="region of interest" description="Disordered" evidence="1">
    <location>
        <begin position="171"/>
        <end position="336"/>
    </location>
</feature>
<keyword evidence="4" id="KW-1185">Reference proteome</keyword>
<feature type="region of interest" description="Disordered" evidence="1">
    <location>
        <begin position="856"/>
        <end position="898"/>
    </location>
</feature>
<feature type="compositionally biased region" description="Basic residues" evidence="1">
    <location>
        <begin position="422"/>
        <end position="448"/>
    </location>
</feature>
<reference evidence="3 4" key="2">
    <citation type="journal article" date="2023" name="Mol. Biol. Evol.">
        <title>Genomics of Secondarily Temperate Adaptation in the Only Non-Antarctic Icefish.</title>
        <authorList>
            <person name="Rivera-Colon A.G."/>
            <person name="Rayamajhi N."/>
            <person name="Minhas B.F."/>
            <person name="Madrigal G."/>
            <person name="Bilyk K.T."/>
            <person name="Yoon V."/>
            <person name="Hune M."/>
            <person name="Gregory S."/>
            <person name="Cheng C.H.C."/>
            <person name="Catchen J.M."/>
        </authorList>
    </citation>
    <scope>NUCLEOTIDE SEQUENCE [LARGE SCALE GENOMIC DNA]</scope>
    <source>
        <tissue evidence="3">Blood</tissue>
    </source>
</reference>
<feature type="compositionally biased region" description="Acidic residues" evidence="1">
    <location>
        <begin position="856"/>
        <end position="866"/>
    </location>
</feature>
<evidence type="ECO:0000259" key="2">
    <source>
        <dbReference type="Pfam" id="PF10264"/>
    </source>
</evidence>
<dbReference type="InterPro" id="IPR040126">
    <property type="entry name" value="STOX1/2"/>
</dbReference>
<feature type="domain" description="Winged helix Storkhead-box1" evidence="2">
    <location>
        <begin position="67"/>
        <end position="145"/>
    </location>
</feature>
<feature type="region of interest" description="Disordered" evidence="1">
    <location>
        <begin position="918"/>
        <end position="1025"/>
    </location>
</feature>
<name>A0AAN7XRU1_ELEMC</name>
<feature type="compositionally biased region" description="Basic and acidic residues" evidence="1">
    <location>
        <begin position="212"/>
        <end position="260"/>
    </location>
</feature>
<evidence type="ECO:0000313" key="3">
    <source>
        <dbReference type="EMBL" id="KAK5865719.1"/>
    </source>
</evidence>
<feature type="compositionally biased region" description="Low complexity" evidence="1">
    <location>
        <begin position="944"/>
        <end position="953"/>
    </location>
</feature>
<evidence type="ECO:0000256" key="1">
    <source>
        <dbReference type="SAM" id="MobiDB-lite"/>
    </source>
</evidence>
<feature type="compositionally biased region" description="Basic and acidic residues" evidence="1">
    <location>
        <begin position="867"/>
        <end position="883"/>
    </location>
</feature>
<feature type="region of interest" description="Disordered" evidence="1">
    <location>
        <begin position="680"/>
        <end position="717"/>
    </location>
</feature>
<reference evidence="3 4" key="1">
    <citation type="journal article" date="2023" name="Genes (Basel)">
        <title>Chromosome-Level Genome Assembly and Circadian Gene Repertoire of the Patagonia Blennie Eleginops maclovinus-The Closest Ancestral Proxy of Antarctic Cryonotothenioids.</title>
        <authorList>
            <person name="Cheng C.C."/>
            <person name="Rivera-Colon A.G."/>
            <person name="Minhas B.F."/>
            <person name="Wilson L."/>
            <person name="Rayamajhi N."/>
            <person name="Vargas-Chacoff L."/>
            <person name="Catchen J.M."/>
        </authorList>
    </citation>
    <scope>NUCLEOTIDE SEQUENCE [LARGE SCALE GENOMIC DNA]</scope>
    <source>
        <strain evidence="3">JMC-PN-2008</strain>
    </source>
</reference>
<feature type="compositionally biased region" description="Low complexity" evidence="1">
    <location>
        <begin position="823"/>
        <end position="835"/>
    </location>
</feature>
<feature type="compositionally biased region" description="Pro residues" evidence="1">
    <location>
        <begin position="41"/>
        <end position="56"/>
    </location>
</feature>
<dbReference type="InterPro" id="IPR019391">
    <property type="entry name" value="Storkhead-box_WHD"/>
</dbReference>
<dbReference type="Pfam" id="PF10264">
    <property type="entry name" value="WHD_Storkhead"/>
    <property type="match status" value="1"/>
</dbReference>
<feature type="compositionally biased region" description="Pro residues" evidence="1">
    <location>
        <begin position="276"/>
        <end position="296"/>
    </location>
</feature>
<feature type="region of interest" description="Disordered" evidence="1">
    <location>
        <begin position="1"/>
        <end position="62"/>
    </location>
</feature>
<feature type="region of interest" description="Disordered" evidence="1">
    <location>
        <begin position="408"/>
        <end position="458"/>
    </location>
</feature>
<feature type="compositionally biased region" description="Basic and acidic residues" evidence="1">
    <location>
        <begin position="18"/>
        <end position="36"/>
    </location>
</feature>
<proteinExistence type="predicted"/>
<feature type="compositionally biased region" description="Polar residues" evidence="1">
    <location>
        <begin position="1008"/>
        <end position="1025"/>
    </location>
</feature>
<accession>A0AAN7XRU1</accession>
<dbReference type="PANTHER" id="PTHR22437:SF2">
    <property type="entry name" value="STORKHEAD-BOX PROTEIN 2"/>
    <property type="match status" value="1"/>
</dbReference>
<dbReference type="GO" id="GO:0006357">
    <property type="term" value="P:regulation of transcription by RNA polymerase II"/>
    <property type="evidence" value="ECO:0007669"/>
    <property type="project" value="InterPro"/>
</dbReference>
<organism evidence="3 4">
    <name type="scientific">Eleginops maclovinus</name>
    <name type="common">Patagonian blennie</name>
    <name type="synonym">Eleginus maclovinus</name>
    <dbReference type="NCBI Taxonomy" id="56733"/>
    <lineage>
        <taxon>Eukaryota</taxon>
        <taxon>Metazoa</taxon>
        <taxon>Chordata</taxon>
        <taxon>Craniata</taxon>
        <taxon>Vertebrata</taxon>
        <taxon>Euteleostomi</taxon>
        <taxon>Actinopterygii</taxon>
        <taxon>Neopterygii</taxon>
        <taxon>Teleostei</taxon>
        <taxon>Neoteleostei</taxon>
        <taxon>Acanthomorphata</taxon>
        <taxon>Eupercaria</taxon>
        <taxon>Perciformes</taxon>
        <taxon>Notothenioidei</taxon>
        <taxon>Eleginopidae</taxon>
        <taxon>Eleginops</taxon>
    </lineage>
</organism>
<feature type="compositionally biased region" description="Basic and acidic residues" evidence="1">
    <location>
        <begin position="548"/>
        <end position="568"/>
    </location>
</feature>
<protein>
    <recommendedName>
        <fullName evidence="2">Winged helix Storkhead-box1 domain-containing protein</fullName>
    </recommendedName>
</protein>
<dbReference type="EMBL" id="JAUZQC010000009">
    <property type="protein sequence ID" value="KAK5865719.1"/>
    <property type="molecule type" value="Genomic_DNA"/>
</dbReference>
<dbReference type="GO" id="GO:0005634">
    <property type="term" value="C:nucleus"/>
    <property type="evidence" value="ECO:0007669"/>
    <property type="project" value="TreeGrafter"/>
</dbReference>
<dbReference type="Proteomes" id="UP001346869">
    <property type="component" value="Unassembled WGS sequence"/>
</dbReference>
<feature type="compositionally biased region" description="Polar residues" evidence="1">
    <location>
        <begin position="196"/>
        <end position="208"/>
    </location>
</feature>
<feature type="compositionally biased region" description="Polar residues" evidence="1">
    <location>
        <begin position="733"/>
        <end position="746"/>
    </location>
</feature>
<feature type="compositionally biased region" description="Polar residues" evidence="1">
    <location>
        <begin position="680"/>
        <end position="699"/>
    </location>
</feature>
<sequence length="1025" mass="114099">MKKNRSSNLRRAWPSSELSERPLEHNLSRSEKDIRVQKQHLPPPPAPHFSPSPPSYRAPGDVSPISMSPISQSQFIPLGEILCLAISAMNSAHKPVNQEALVEHLTASFPGVPTPSSEVLRHTLNMLVRERKIYPTPEGYFIVTPQTYFITPSLIRTNNKWYHLDDRLQERSPLPSQQQQQQQNQQQQQQQQPQQCTSPPSGNVTPSTPGCLRERPPRKNHNDSYNSYREDSSRLHSTKSPKEHRGDSYQSKPPKDHKSGETPPSTSAKEHRGEPPSYPHPPPPTSPPVVQPPPQEPAEKSKSITSFPYKTDTLTKKKEGSGGSGSGEKQSKRFGLRLFRLSFKKDKMRQLATFSAQFPPEEWPLRDEEVPTTPMPREVEMEIIRRINPDLTVENVARHTAVMKRIEEERSQKNKAGSSAHHSARSRRGRGHRRATHGKSRSHSKPRTSRGDPSEGSNWDLLFMERDFRFFSHSLVRSPREAMYTLERRRSGGATYLVHSNPNITESYCPVTPEWDVSGELAKRRTEMPFPEPSRGTCQSRVQRSHSHNQDRKSRHERSDQAKERSRSMDNSLKGPSLGVPEDFEPTLEERSHYYTDDGTLRATQKSSHFSRIMFSAAKFHSDFNVPDLGKGSLDESRIRSTMERNKSRDSLPTYNELMGLSPKPSTDEYFQCNTSNETILTAPSPQAKSEYDTLTSSGGLRKGSPADRQTPHLTSPHTMEYKEDLSAAKGQNGSVRLTPSQTPEPAQNARLTPHQHNVDPGGGGGGMAIKRKEIFSKDTLFKPPHNALSTGYVDSSYTKSGTLRKASHAKSTEALDNPEPQQPSNSATSSASPAVLQSCLEPTVPSASFDYYNVSDDEEEEEAEEDSHKELATAEDNKDHGEVGGNGGGSGGGGEGTMQWLLEREKDHDLQRKLETNLTLLSPKETENSSSQKSAHSARLDSMDSSSVTVDSGFNSPRTRESLASNTSSIVESNRRQNPALSPGHIGTSSIGLPFSFRAIPEPPTTQPEKLQKSSNCLASITSV</sequence>
<feature type="compositionally biased region" description="Low complexity" evidence="1">
    <location>
        <begin position="177"/>
        <end position="195"/>
    </location>
</feature>
<dbReference type="GO" id="GO:0005737">
    <property type="term" value="C:cytoplasm"/>
    <property type="evidence" value="ECO:0007669"/>
    <property type="project" value="TreeGrafter"/>
</dbReference>
<feature type="compositionally biased region" description="Polar residues" evidence="1">
    <location>
        <begin position="954"/>
        <end position="981"/>
    </location>
</feature>
<dbReference type="PANTHER" id="PTHR22437">
    <property type="entry name" value="WINGED HELIX DOMAIN-CONTAINING PROTEIN"/>
    <property type="match status" value="1"/>
</dbReference>
<gene>
    <name evidence="3" type="ORF">PBY51_019966</name>
</gene>
<dbReference type="AlphaFoldDB" id="A0AAN7XRU1"/>